<reference evidence="2 3" key="1">
    <citation type="submission" date="2015-11" db="EMBL/GenBank/DDBJ databases">
        <title>The genome of Debaryomyces fabryi.</title>
        <authorList>
            <person name="Tafer H."/>
            <person name="Lopandic K."/>
        </authorList>
    </citation>
    <scope>NUCLEOTIDE SEQUENCE [LARGE SCALE GENOMIC DNA]</scope>
    <source>
        <strain evidence="2 3">CBS 789</strain>
    </source>
</reference>
<evidence type="ECO:0000313" key="3">
    <source>
        <dbReference type="Proteomes" id="UP000054251"/>
    </source>
</evidence>
<evidence type="ECO:0000313" key="2">
    <source>
        <dbReference type="EMBL" id="KSA02189.1"/>
    </source>
</evidence>
<dbReference type="GeneID" id="26839106"/>
<keyword evidence="3" id="KW-1185">Reference proteome</keyword>
<dbReference type="AlphaFoldDB" id="A0A0V1Q100"/>
<gene>
    <name evidence="2" type="ORF">AC631_02097</name>
</gene>
<comment type="caution">
    <text evidence="2">The sequence shown here is derived from an EMBL/GenBank/DDBJ whole genome shotgun (WGS) entry which is preliminary data.</text>
</comment>
<dbReference type="RefSeq" id="XP_015468291.1">
    <property type="nucleotide sequence ID" value="XM_015610927.1"/>
</dbReference>
<feature type="region of interest" description="Disordered" evidence="1">
    <location>
        <begin position="61"/>
        <end position="81"/>
    </location>
</feature>
<protein>
    <submittedName>
        <fullName evidence="2">Uncharacterized protein</fullName>
    </submittedName>
</protein>
<dbReference type="EMBL" id="LMYN01000033">
    <property type="protein sequence ID" value="KSA02189.1"/>
    <property type="molecule type" value="Genomic_DNA"/>
</dbReference>
<name>A0A0V1Q100_9ASCO</name>
<accession>A0A0V1Q100</accession>
<dbReference type="Proteomes" id="UP000054251">
    <property type="component" value="Unassembled WGS sequence"/>
</dbReference>
<evidence type="ECO:0000256" key="1">
    <source>
        <dbReference type="SAM" id="MobiDB-lite"/>
    </source>
</evidence>
<dbReference type="OrthoDB" id="4090559at2759"/>
<sequence>MVTIVDNDYSSKSTIPTNTILKPYPMDSILKVNQYVENTSATQKLINNDDVEDVPLLVSDSEDVSDGEDCNTQSVDGHESDASVKASIAAEQVKRDMKKLVQVPEVNNQKQELTKEQFRNERNQLMTIVVKYIATKITNSFPPQSPSVPSSSELPLDRFLLILTNRLQLSLPLFMKGIIYLFRYMDIIYLLRYLNQSNNFANYNEMDFCLKKLIVGCFKLALSRENITKNWSAISGMSNSELNTIVKTIVTRMNGKLVVKNIDLLKLKLEIFRFVKMVTNPI</sequence>
<organism evidence="2 3">
    <name type="scientific">Debaryomyces fabryi</name>
    <dbReference type="NCBI Taxonomy" id="58627"/>
    <lineage>
        <taxon>Eukaryota</taxon>
        <taxon>Fungi</taxon>
        <taxon>Dikarya</taxon>
        <taxon>Ascomycota</taxon>
        <taxon>Saccharomycotina</taxon>
        <taxon>Pichiomycetes</taxon>
        <taxon>Debaryomycetaceae</taxon>
        <taxon>Debaryomyces</taxon>
    </lineage>
</organism>
<proteinExistence type="predicted"/>